<name>A0A249XQ59_9CAUD</name>
<feature type="region of interest" description="Disordered" evidence="1">
    <location>
        <begin position="1"/>
        <end position="23"/>
    </location>
</feature>
<gene>
    <name evidence="2" type="ORF">SEA_LUCKYBARNES_3</name>
</gene>
<dbReference type="Proteomes" id="UP000224487">
    <property type="component" value="Genome"/>
</dbReference>
<protein>
    <submittedName>
        <fullName evidence="2">Uncharacterized protein</fullName>
    </submittedName>
</protein>
<evidence type="ECO:0000313" key="2">
    <source>
        <dbReference type="EMBL" id="ASZ73324.1"/>
    </source>
</evidence>
<organism evidence="2 3">
    <name type="scientific">Brevibacterium phage LuckyBarnes</name>
    <dbReference type="NCBI Taxonomy" id="2027888"/>
    <lineage>
        <taxon>Viruses</taxon>
        <taxon>Duplodnaviria</taxon>
        <taxon>Heunggongvirae</taxon>
        <taxon>Uroviricota</taxon>
        <taxon>Caudoviricetes</taxon>
        <taxon>Luckybarnesvirus</taxon>
        <taxon>Luckybarnesvirus luckybarnes</taxon>
    </lineage>
</organism>
<evidence type="ECO:0000256" key="1">
    <source>
        <dbReference type="SAM" id="MobiDB-lite"/>
    </source>
</evidence>
<reference evidence="3" key="1">
    <citation type="submission" date="2017-08" db="EMBL/GenBank/DDBJ databases">
        <authorList>
            <person name="de Groot N.N."/>
        </authorList>
    </citation>
    <scope>NUCLEOTIDE SEQUENCE [LARGE SCALE GENOMIC DNA]</scope>
</reference>
<accession>A0A249XQ59</accession>
<feature type="compositionally biased region" description="Basic and acidic residues" evidence="1">
    <location>
        <begin position="1"/>
        <end position="13"/>
    </location>
</feature>
<dbReference type="EMBL" id="MF668275">
    <property type="protein sequence ID" value="ASZ73324.1"/>
    <property type="molecule type" value="Genomic_DNA"/>
</dbReference>
<sequence length="206" mass="23217">MTEVDKSDYDPRKCQVQSRRTGKQCGNFKAMGTNVCRMHGAGNRQSKEKHKRDKEEARLRRVAQRLGTPVEDTDPGQVLLDQVASKAAEVEWLKRQVELISNDEEMFWGMVQSDDTRFGIDVTYKAGMNVIYQTLHKAQDQLVKYASETLRAGVEERQVRAAERTGEQFEAVLMAVLGAINATPQQLQIASTEVPRILMDMSGGKQ</sequence>
<evidence type="ECO:0000313" key="3">
    <source>
        <dbReference type="Proteomes" id="UP000224487"/>
    </source>
</evidence>
<proteinExistence type="predicted"/>
<keyword evidence="3" id="KW-1185">Reference proteome</keyword>